<evidence type="ECO:0000256" key="4">
    <source>
        <dbReference type="ARBA" id="ARBA00022801"/>
    </source>
</evidence>
<dbReference type="Gene3D" id="3.30.379.10">
    <property type="entry name" value="Chitobiase/beta-hexosaminidase domain 2-like"/>
    <property type="match status" value="1"/>
</dbReference>
<feature type="domain" description="Beta-hexosaminidase bacterial type N-terminal" evidence="9">
    <location>
        <begin position="3"/>
        <end position="133"/>
    </location>
</feature>
<evidence type="ECO:0000256" key="5">
    <source>
        <dbReference type="ARBA" id="ARBA00023295"/>
    </source>
</evidence>
<feature type="active site" description="Proton donor" evidence="6">
    <location>
        <position position="310"/>
    </location>
</feature>
<dbReference type="PIRSF" id="PIRSF001093">
    <property type="entry name" value="B-hxosamndse_ab_euk"/>
    <property type="match status" value="1"/>
</dbReference>
<organism evidence="10 11">
    <name type="scientific">Microbacterium azadirachtae</name>
    <dbReference type="NCBI Taxonomy" id="582680"/>
    <lineage>
        <taxon>Bacteria</taxon>
        <taxon>Bacillati</taxon>
        <taxon>Actinomycetota</taxon>
        <taxon>Actinomycetes</taxon>
        <taxon>Micrococcales</taxon>
        <taxon>Microbacteriaceae</taxon>
        <taxon>Microbacterium</taxon>
    </lineage>
</organism>
<comment type="caution">
    <text evidence="10">The sequence shown here is derived from an EMBL/GenBank/DDBJ whole genome shotgun (WGS) entry which is preliminary data.</text>
</comment>
<dbReference type="Gene3D" id="3.20.20.80">
    <property type="entry name" value="Glycosidases"/>
    <property type="match status" value="1"/>
</dbReference>
<dbReference type="SUPFAM" id="SSF51445">
    <property type="entry name" value="(Trans)glycosidases"/>
    <property type="match status" value="1"/>
</dbReference>
<dbReference type="InterPro" id="IPR015883">
    <property type="entry name" value="Glyco_hydro_20_cat"/>
</dbReference>
<feature type="region of interest" description="Disordered" evidence="7">
    <location>
        <begin position="195"/>
        <end position="216"/>
    </location>
</feature>
<proteinExistence type="inferred from homology"/>
<dbReference type="EC" id="3.2.1.52" evidence="3"/>
<gene>
    <name evidence="10" type="primary">exo I</name>
    <name evidence="10" type="ORF">RS86_01424</name>
</gene>
<dbReference type="InterPro" id="IPR017853">
    <property type="entry name" value="GH"/>
</dbReference>
<evidence type="ECO:0000259" key="8">
    <source>
        <dbReference type="Pfam" id="PF00728"/>
    </source>
</evidence>
<dbReference type="InterPro" id="IPR029018">
    <property type="entry name" value="Hex-like_dom2"/>
</dbReference>
<dbReference type="PANTHER" id="PTHR22600">
    <property type="entry name" value="BETA-HEXOSAMINIDASE"/>
    <property type="match status" value="1"/>
</dbReference>
<feature type="domain" description="Glycoside hydrolase family 20 catalytic" evidence="8">
    <location>
        <begin position="136"/>
        <end position="479"/>
    </location>
</feature>
<evidence type="ECO:0000313" key="11">
    <source>
        <dbReference type="Proteomes" id="UP000033740"/>
    </source>
</evidence>
<evidence type="ECO:0000256" key="6">
    <source>
        <dbReference type="PIRSR" id="PIRSR625705-1"/>
    </source>
</evidence>
<protein>
    <recommendedName>
        <fullName evidence="3">beta-N-acetylhexosaminidase</fullName>
        <ecNumber evidence="3">3.2.1.52</ecNumber>
    </recommendedName>
</protein>
<dbReference type="PATRIC" id="fig|582680.6.peg.1460"/>
<keyword evidence="4 10" id="KW-0378">Hydrolase</keyword>
<dbReference type="Proteomes" id="UP000033740">
    <property type="component" value="Unassembled WGS sequence"/>
</dbReference>
<dbReference type="GO" id="GO:0005975">
    <property type="term" value="P:carbohydrate metabolic process"/>
    <property type="evidence" value="ECO:0007669"/>
    <property type="project" value="InterPro"/>
</dbReference>
<dbReference type="InterPro" id="IPR025705">
    <property type="entry name" value="Beta_hexosaminidase_sua/sub"/>
</dbReference>
<dbReference type="InterPro" id="IPR015882">
    <property type="entry name" value="HEX_bac_N"/>
</dbReference>
<dbReference type="GO" id="GO:0030203">
    <property type="term" value="P:glycosaminoglycan metabolic process"/>
    <property type="evidence" value="ECO:0007669"/>
    <property type="project" value="TreeGrafter"/>
</dbReference>
<dbReference type="GO" id="GO:0016020">
    <property type="term" value="C:membrane"/>
    <property type="evidence" value="ECO:0007669"/>
    <property type="project" value="TreeGrafter"/>
</dbReference>
<evidence type="ECO:0000256" key="3">
    <source>
        <dbReference type="ARBA" id="ARBA00012663"/>
    </source>
</evidence>
<dbReference type="STRING" id="582680.RS86_01424"/>
<dbReference type="RefSeq" id="WP_200892761.1">
    <property type="nucleotide sequence ID" value="NZ_JYIX01000031.1"/>
</dbReference>
<dbReference type="CDD" id="cd06563">
    <property type="entry name" value="GH20_chitobiase-like"/>
    <property type="match status" value="1"/>
</dbReference>
<accession>A0A0F0LL94</accession>
<keyword evidence="5 10" id="KW-0326">Glycosidase</keyword>
<dbReference type="Pfam" id="PF00728">
    <property type="entry name" value="Glyco_hydro_20"/>
    <property type="match status" value="1"/>
</dbReference>
<comment type="catalytic activity">
    <reaction evidence="1">
        <text>Hydrolysis of terminal non-reducing N-acetyl-D-hexosamine residues in N-acetyl-beta-D-hexosaminides.</text>
        <dbReference type="EC" id="3.2.1.52"/>
    </reaction>
</comment>
<evidence type="ECO:0000256" key="2">
    <source>
        <dbReference type="ARBA" id="ARBA00006285"/>
    </source>
</evidence>
<comment type="similarity">
    <text evidence="2">Belongs to the glycosyl hydrolase 20 family.</text>
</comment>
<dbReference type="AlphaFoldDB" id="A0A0F0LL94"/>
<evidence type="ECO:0000259" key="9">
    <source>
        <dbReference type="Pfam" id="PF02838"/>
    </source>
</evidence>
<reference evidence="10 11" key="1">
    <citation type="submission" date="2015-02" db="EMBL/GenBank/DDBJ databases">
        <title>Draft genome sequences of ten Microbacterium spp. with emphasis on heavy metal contaminated environments.</title>
        <authorList>
            <person name="Corretto E."/>
        </authorList>
    </citation>
    <scope>NUCLEOTIDE SEQUENCE [LARGE SCALE GENOMIC DNA]</scope>
    <source>
        <strain evidence="10 11">ARN176</strain>
    </source>
</reference>
<dbReference type="PANTHER" id="PTHR22600:SF57">
    <property type="entry name" value="BETA-N-ACETYLHEXOSAMINIDASE"/>
    <property type="match status" value="1"/>
</dbReference>
<sequence length="543" mass="59237">MLNLLPQPSRVEAGSGEFPLSAAVRIRTAEPLRAAAERLQEALRTGLGLSLGLDAPADDDGPAIVFAVDPLLAEEAYALTVDEDGIGIAAADVRGAQHAMQTLLQLLPPRTYRRAPITEEAAVSVPAVRIEDAPRYRWRGLMLDVARHFAPTAEVLRVIDQLAMHRLNVLHLHLTDDQGWRAEIRKYPLLTQVGGWRPSSQRGSGPGSTQDGMPHGGFYTQDDLREIVAYAAARGITVVPEIELPGHVQAAIAAYPQLGLVADPLGPWTGWGINPHALNVEESTVAFFCDVLDEIIEIFPSEVIGIGGDECRKDEWRADARTQGLMRERGLATEDELQSWFIARIDEHVRSRGRRLYGWDEILEGGTVTGATVASWRGTAGAVIAARRGSDVVMCPEDTVYLDYRQSDSPDEPIPTGLVTTVAHVRAFDPIPEALEIEHRGRILGGQANLWAEHVDSARRRDYQLFPRLCGLAEALWSGQDPAAVGSFPDRLGAHLARLDAAGIEYRPETGPRSWQQVPGVPGKTFDRAERAAEIARLTANLA</sequence>
<dbReference type="EMBL" id="JYIX01000031">
    <property type="protein sequence ID" value="KJL33987.1"/>
    <property type="molecule type" value="Genomic_DNA"/>
</dbReference>
<dbReference type="Pfam" id="PF02838">
    <property type="entry name" value="Glyco_hydro_20b"/>
    <property type="match status" value="1"/>
</dbReference>
<name>A0A0F0LL94_9MICO</name>
<evidence type="ECO:0000256" key="7">
    <source>
        <dbReference type="SAM" id="MobiDB-lite"/>
    </source>
</evidence>
<evidence type="ECO:0000313" key="10">
    <source>
        <dbReference type="EMBL" id="KJL33987.1"/>
    </source>
</evidence>
<dbReference type="PRINTS" id="PR00738">
    <property type="entry name" value="GLHYDRLASE20"/>
</dbReference>
<evidence type="ECO:0000256" key="1">
    <source>
        <dbReference type="ARBA" id="ARBA00001231"/>
    </source>
</evidence>
<dbReference type="SUPFAM" id="SSF55545">
    <property type="entry name" value="beta-N-acetylhexosaminidase-like domain"/>
    <property type="match status" value="1"/>
</dbReference>
<keyword evidence="11" id="KW-1185">Reference proteome</keyword>
<dbReference type="GO" id="GO:0004563">
    <property type="term" value="F:beta-N-acetylhexosaminidase activity"/>
    <property type="evidence" value="ECO:0007669"/>
    <property type="project" value="UniProtKB-EC"/>
</dbReference>